<dbReference type="GO" id="GO:0005524">
    <property type="term" value="F:ATP binding"/>
    <property type="evidence" value="ECO:0007669"/>
    <property type="project" value="UniProtKB-KW"/>
</dbReference>
<dbReference type="InterPro" id="IPR005782">
    <property type="entry name" value="P-type_ATPase_IIA"/>
</dbReference>
<keyword evidence="18" id="KW-1185">Reference proteome</keyword>
<evidence type="ECO:0000256" key="15">
    <source>
        <dbReference type="SAM" id="Phobius"/>
    </source>
</evidence>
<dbReference type="PROSITE" id="PS00154">
    <property type="entry name" value="ATPASE_E1_E2"/>
    <property type="match status" value="1"/>
</dbReference>
<dbReference type="InterPro" id="IPR006068">
    <property type="entry name" value="ATPase_P-typ_cation-transptr_C"/>
</dbReference>
<dbReference type="InterPro" id="IPR004014">
    <property type="entry name" value="ATPase_P-typ_cation-transptr_N"/>
</dbReference>
<dbReference type="InterPro" id="IPR023298">
    <property type="entry name" value="ATPase_P-typ_TM_dom_sf"/>
</dbReference>
<evidence type="ECO:0000256" key="9">
    <source>
        <dbReference type="ARBA" id="ARBA00022840"/>
    </source>
</evidence>
<dbReference type="InterPro" id="IPR059000">
    <property type="entry name" value="ATPase_P-type_domA"/>
</dbReference>
<dbReference type="Gene3D" id="3.40.50.1000">
    <property type="entry name" value="HAD superfamily/HAD-like"/>
    <property type="match status" value="1"/>
</dbReference>
<reference evidence="17 18" key="1">
    <citation type="submission" date="2017-04" db="EMBL/GenBank/DDBJ databases">
        <authorList>
            <person name="Afonso C.L."/>
            <person name="Miller P.J."/>
            <person name="Scott M.A."/>
            <person name="Spackman E."/>
            <person name="Goraichik I."/>
            <person name="Dimitrov K.M."/>
            <person name="Suarez D.L."/>
            <person name="Swayne D.E."/>
        </authorList>
    </citation>
    <scope>NUCLEOTIDE SEQUENCE [LARGE SCALE GENOMIC DNA]</scope>
    <source>
        <strain evidence="17 18">DSM 5090</strain>
    </source>
</reference>
<feature type="transmembrane region" description="Helical" evidence="15">
    <location>
        <begin position="55"/>
        <end position="77"/>
    </location>
</feature>
<dbReference type="Pfam" id="PF13246">
    <property type="entry name" value="Cation_ATPase"/>
    <property type="match status" value="1"/>
</dbReference>
<dbReference type="Pfam" id="PF00689">
    <property type="entry name" value="Cation_ATPase_C"/>
    <property type="match status" value="1"/>
</dbReference>
<dbReference type="InterPro" id="IPR023214">
    <property type="entry name" value="HAD_sf"/>
</dbReference>
<dbReference type="NCBIfam" id="TIGR01116">
    <property type="entry name" value="ATPase-IIA1_Ca"/>
    <property type="match status" value="1"/>
</dbReference>
<dbReference type="SFLD" id="SFLDF00027">
    <property type="entry name" value="p-type_atpase"/>
    <property type="match status" value="1"/>
</dbReference>
<dbReference type="InterPro" id="IPR023299">
    <property type="entry name" value="ATPase_P-typ_cyto_dom_N"/>
</dbReference>
<keyword evidence="9" id="KW-0067">ATP-binding</keyword>
<dbReference type="Gene3D" id="1.20.1110.10">
    <property type="entry name" value="Calcium-transporting ATPase, transmembrane domain"/>
    <property type="match status" value="1"/>
</dbReference>
<evidence type="ECO:0000256" key="3">
    <source>
        <dbReference type="ARBA" id="ARBA00012790"/>
    </source>
</evidence>
<keyword evidence="7" id="KW-0479">Metal-binding</keyword>
<evidence type="ECO:0000256" key="5">
    <source>
        <dbReference type="ARBA" id="ARBA00022568"/>
    </source>
</evidence>
<evidence type="ECO:0000256" key="4">
    <source>
        <dbReference type="ARBA" id="ARBA00022475"/>
    </source>
</evidence>
<feature type="transmembrane region" description="Helical" evidence="15">
    <location>
        <begin position="83"/>
        <end position="99"/>
    </location>
</feature>
<keyword evidence="8" id="KW-0547">Nucleotide-binding</keyword>
<feature type="transmembrane region" description="Helical" evidence="15">
    <location>
        <begin position="270"/>
        <end position="299"/>
    </location>
</feature>
<dbReference type="CDD" id="cd02089">
    <property type="entry name" value="P-type_ATPase_Ca_prok"/>
    <property type="match status" value="1"/>
</dbReference>
<feature type="transmembrane region" description="Helical" evidence="15">
    <location>
        <begin position="708"/>
        <end position="729"/>
    </location>
</feature>
<dbReference type="GO" id="GO:0016887">
    <property type="term" value="F:ATP hydrolysis activity"/>
    <property type="evidence" value="ECO:0007669"/>
    <property type="project" value="InterPro"/>
</dbReference>
<dbReference type="NCBIfam" id="TIGR01494">
    <property type="entry name" value="ATPase_P-type"/>
    <property type="match status" value="3"/>
</dbReference>
<evidence type="ECO:0000256" key="13">
    <source>
        <dbReference type="ARBA" id="ARBA00023136"/>
    </source>
</evidence>
<dbReference type="SUPFAM" id="SSF81660">
    <property type="entry name" value="Metal cation-transporting ATPase, ATP-binding domain N"/>
    <property type="match status" value="1"/>
</dbReference>
<keyword evidence="13 15" id="KW-0472">Membrane</keyword>
<feature type="transmembrane region" description="Helical" evidence="15">
    <location>
        <begin position="850"/>
        <end position="869"/>
    </location>
</feature>
<dbReference type="Pfam" id="PF00122">
    <property type="entry name" value="E1-E2_ATPase"/>
    <property type="match status" value="1"/>
</dbReference>
<proteinExistence type="inferred from homology"/>
<dbReference type="OrthoDB" id="9760802at2"/>
<comment type="similarity">
    <text evidence="2">Belongs to the cation transport ATPase (P-type) (TC 3.A.3) family. Type IIA subfamily.</text>
</comment>
<dbReference type="SUPFAM" id="SSF56784">
    <property type="entry name" value="HAD-like"/>
    <property type="match status" value="1"/>
</dbReference>
<dbReference type="PRINTS" id="PR00119">
    <property type="entry name" value="CATATPASE"/>
</dbReference>
<dbReference type="GO" id="GO:0005886">
    <property type="term" value="C:plasma membrane"/>
    <property type="evidence" value="ECO:0007669"/>
    <property type="project" value="UniProtKB-SubCell"/>
</dbReference>
<dbReference type="InterPro" id="IPR044492">
    <property type="entry name" value="P_typ_ATPase_HD_dom"/>
</dbReference>
<dbReference type="GO" id="GO:0140352">
    <property type="term" value="P:export from cell"/>
    <property type="evidence" value="ECO:0007669"/>
    <property type="project" value="UniProtKB-ARBA"/>
</dbReference>
<gene>
    <name evidence="17" type="ORF">SAMN04488500_10585</name>
</gene>
<dbReference type="PANTHER" id="PTHR42861">
    <property type="entry name" value="CALCIUM-TRANSPORTING ATPASE"/>
    <property type="match status" value="1"/>
</dbReference>
<dbReference type="InterPro" id="IPR008250">
    <property type="entry name" value="ATPase_P-typ_transduc_dom_A_sf"/>
</dbReference>
<keyword evidence="12 15" id="KW-1133">Transmembrane helix</keyword>
<dbReference type="GO" id="GO:0005388">
    <property type="term" value="F:P-type calcium transporter activity"/>
    <property type="evidence" value="ECO:0007669"/>
    <property type="project" value="UniProtKB-EC"/>
</dbReference>
<keyword evidence="5" id="KW-0813">Transport</keyword>
<dbReference type="Gene3D" id="2.70.150.10">
    <property type="entry name" value="Calcium-transporting ATPase, cytoplasmic transduction domain A"/>
    <property type="match status" value="1"/>
</dbReference>
<keyword evidence="5" id="KW-0109">Calcium transport</keyword>
<feature type="transmembrane region" description="Helical" evidence="15">
    <location>
        <begin position="735"/>
        <end position="757"/>
    </location>
</feature>
<feature type="transmembrane region" description="Helical" evidence="15">
    <location>
        <begin position="785"/>
        <end position="806"/>
    </location>
</feature>
<evidence type="ECO:0000256" key="12">
    <source>
        <dbReference type="ARBA" id="ARBA00022989"/>
    </source>
</evidence>
<dbReference type="PRINTS" id="PR00120">
    <property type="entry name" value="HATPASE"/>
</dbReference>
<dbReference type="Gene3D" id="3.40.1110.10">
    <property type="entry name" value="Calcium-transporting ATPase, cytoplasmic domain N"/>
    <property type="match status" value="1"/>
</dbReference>
<keyword evidence="11" id="KW-1278">Translocase</keyword>
<dbReference type="SFLD" id="SFLDG00002">
    <property type="entry name" value="C1.7:_P-type_atpase_like"/>
    <property type="match status" value="1"/>
</dbReference>
<comment type="catalytic activity">
    <reaction evidence="14">
        <text>Ca(2+)(in) + ATP + H2O = Ca(2+)(out) + ADP + phosphate + H(+)</text>
        <dbReference type="Rhea" id="RHEA:18105"/>
        <dbReference type="ChEBI" id="CHEBI:15377"/>
        <dbReference type="ChEBI" id="CHEBI:15378"/>
        <dbReference type="ChEBI" id="CHEBI:29108"/>
        <dbReference type="ChEBI" id="CHEBI:30616"/>
        <dbReference type="ChEBI" id="CHEBI:43474"/>
        <dbReference type="ChEBI" id="CHEBI:456216"/>
        <dbReference type="EC" id="7.2.2.10"/>
    </reaction>
</comment>
<sequence>MDREKWYARTPDEVVQFWQTSFVDGLSSSEVNTRLDKFGFNELAEKEKTAWWKRFLAQFQDFMVLVLLGATLISAFLGEYADAITILIIVLMNAILGFIQEYRAEQSLSALKKLASPTARVIRNSMVQQIPARELVPGDILILEAGDKLAADGRLIDVHNMEVEEAALTGESMPVRKVADRRYSEDAPLGDRKNMVYAGTSVVRGRGKAVVCASGMATEVGHIAGMIQTTTEEATPLERRLDHLGKWLVWGCLFICLVVVITGVAKGESLFLMCMAGISLAVAAIPEGLPAIVTVALALGVQRMIRQRAIIRKLPAVETLGCTTAICSDKTGTLTQNAMTVRQLFTDGNNYEITGVGYDIKGNILLNQQPLDISKDKALHQCLTIGALCNNSTLKQNNIAITGIWRTKNETGWSVEGDPTEGAIVVAAAKASIWQAEVEKVQKRVAEIPFESERRRMSVVYRDVNNNNILYIKGAPDTILELCRYYHTAAGPTSLTSDHIAKINSINDQMASQALRVLAVAYRRLTPAQAQNPDETIENDLVFSGLIGMIDPPREEAKSSIARCREAGIKTVMITGDHINTAIAIAQELQIYKEGQHKALTGKDLDAMSESDLDAIVNKVTVYARVSPAHKLRIVRALKRQGHIVAMTGDGVNDAPAIKEADIGIAMGITGTDVTKEASAMVLADDNFATIVAAVEEGRGIYENIRKFIRYLLSCNIGEVLTMFLAALFGLPMPLLPVQILWVNLVTDGLPAMALGIDPTNPNIMQRPPRHPGESVFSRGLSRKVIGRGIQIGLSTLFVFSVIYYLQNDLALARTAAFATLVYCQMFHVFDCRSETATIFELKFTSNKYLLMAVAFSTIMQLSVMYVPFLSAIFSTVPLSLGNWALVLIVSGWTLILNGFKHVFKRRPARRGFLPQNR</sequence>
<dbReference type="EC" id="7.2.2.10" evidence="3"/>
<dbReference type="AlphaFoldDB" id="A0A1W2A638"/>
<evidence type="ECO:0000256" key="1">
    <source>
        <dbReference type="ARBA" id="ARBA00004651"/>
    </source>
</evidence>
<evidence type="ECO:0000259" key="16">
    <source>
        <dbReference type="SMART" id="SM00831"/>
    </source>
</evidence>
<dbReference type="InterPro" id="IPR001757">
    <property type="entry name" value="P_typ_ATPase"/>
</dbReference>
<dbReference type="GO" id="GO:0046872">
    <property type="term" value="F:metal ion binding"/>
    <property type="evidence" value="ECO:0007669"/>
    <property type="project" value="UniProtKB-KW"/>
</dbReference>
<evidence type="ECO:0000256" key="11">
    <source>
        <dbReference type="ARBA" id="ARBA00022967"/>
    </source>
</evidence>
<dbReference type="EMBL" id="FWXI01000005">
    <property type="protein sequence ID" value="SMC56096.1"/>
    <property type="molecule type" value="Genomic_DNA"/>
</dbReference>
<feature type="transmembrane region" description="Helical" evidence="15">
    <location>
        <begin position="881"/>
        <end position="900"/>
    </location>
</feature>
<feature type="transmembrane region" description="Helical" evidence="15">
    <location>
        <begin position="247"/>
        <end position="264"/>
    </location>
</feature>
<evidence type="ECO:0000256" key="10">
    <source>
        <dbReference type="ARBA" id="ARBA00022842"/>
    </source>
</evidence>
<comment type="subcellular location">
    <subcellularLocation>
        <location evidence="1">Cell membrane</location>
        <topology evidence="1">Multi-pass membrane protein</topology>
    </subcellularLocation>
</comment>
<protein>
    <recommendedName>
        <fullName evidence="3">P-type Ca(2+) transporter</fullName>
        <ecNumber evidence="3">7.2.2.10</ecNumber>
    </recommendedName>
</protein>
<dbReference type="FunFam" id="2.70.150.10:FF:000016">
    <property type="entry name" value="Calcium-transporting P-type ATPase putative"/>
    <property type="match status" value="1"/>
</dbReference>
<accession>A0A1W2A638</accession>
<organism evidence="17 18">
    <name type="scientific">Sporomusa malonica</name>
    <dbReference type="NCBI Taxonomy" id="112901"/>
    <lineage>
        <taxon>Bacteria</taxon>
        <taxon>Bacillati</taxon>
        <taxon>Bacillota</taxon>
        <taxon>Negativicutes</taxon>
        <taxon>Selenomonadales</taxon>
        <taxon>Sporomusaceae</taxon>
        <taxon>Sporomusa</taxon>
    </lineage>
</organism>
<dbReference type="Pfam" id="PF00690">
    <property type="entry name" value="Cation_ATPase_N"/>
    <property type="match status" value="1"/>
</dbReference>
<evidence type="ECO:0000256" key="6">
    <source>
        <dbReference type="ARBA" id="ARBA00022692"/>
    </source>
</evidence>
<keyword evidence="4" id="KW-1003">Cell membrane</keyword>
<keyword evidence="6 15" id="KW-0812">Transmembrane</keyword>
<dbReference type="SFLD" id="SFLDS00003">
    <property type="entry name" value="Haloacid_Dehalogenase"/>
    <property type="match status" value="1"/>
</dbReference>
<dbReference type="RefSeq" id="WP_084575021.1">
    <property type="nucleotide sequence ID" value="NZ_CP155572.1"/>
</dbReference>
<dbReference type="InterPro" id="IPR036412">
    <property type="entry name" value="HAD-like_sf"/>
</dbReference>
<evidence type="ECO:0000313" key="18">
    <source>
        <dbReference type="Proteomes" id="UP000192738"/>
    </source>
</evidence>
<dbReference type="Proteomes" id="UP000192738">
    <property type="component" value="Unassembled WGS sequence"/>
</dbReference>
<evidence type="ECO:0000256" key="7">
    <source>
        <dbReference type="ARBA" id="ARBA00022723"/>
    </source>
</evidence>
<dbReference type="InterPro" id="IPR018303">
    <property type="entry name" value="ATPase_P-typ_P_site"/>
</dbReference>
<feature type="domain" description="Cation-transporting P-type ATPase N-terminal" evidence="16">
    <location>
        <begin position="5"/>
        <end position="79"/>
    </location>
</feature>
<feature type="transmembrane region" description="Helical" evidence="15">
    <location>
        <begin position="812"/>
        <end position="830"/>
    </location>
</feature>
<dbReference type="FunFam" id="1.20.1110.10:FF:000065">
    <property type="entry name" value="Sarcoplasmic/endoplasmic reticulum calcium ATPase 1"/>
    <property type="match status" value="1"/>
</dbReference>
<dbReference type="STRING" id="112901.SAMN04488500_10585"/>
<evidence type="ECO:0000256" key="14">
    <source>
        <dbReference type="ARBA" id="ARBA00048694"/>
    </source>
</evidence>
<dbReference type="SUPFAM" id="SSF81665">
    <property type="entry name" value="Calcium ATPase, transmembrane domain M"/>
    <property type="match status" value="1"/>
</dbReference>
<evidence type="ECO:0000256" key="8">
    <source>
        <dbReference type="ARBA" id="ARBA00022741"/>
    </source>
</evidence>
<name>A0A1W2A638_9FIRM</name>
<keyword evidence="5" id="KW-0406">Ion transport</keyword>
<dbReference type="FunFam" id="3.40.50.1000:FF:000028">
    <property type="entry name" value="Calcium-transporting P-type ATPase, putative"/>
    <property type="match status" value="1"/>
</dbReference>
<keyword evidence="10" id="KW-0460">Magnesium</keyword>
<evidence type="ECO:0000313" key="17">
    <source>
        <dbReference type="EMBL" id="SMC56096.1"/>
    </source>
</evidence>
<dbReference type="FunFam" id="3.40.50.1000:FF:000001">
    <property type="entry name" value="Phospholipid-transporting ATPase IC"/>
    <property type="match status" value="1"/>
</dbReference>
<dbReference type="SMART" id="SM00831">
    <property type="entry name" value="Cation_ATPase_N"/>
    <property type="match status" value="1"/>
</dbReference>
<keyword evidence="5" id="KW-0106">Calcium</keyword>
<evidence type="ECO:0000256" key="2">
    <source>
        <dbReference type="ARBA" id="ARBA00005675"/>
    </source>
</evidence>
<dbReference type="SUPFAM" id="SSF81653">
    <property type="entry name" value="Calcium ATPase, transduction domain A"/>
    <property type="match status" value="1"/>
</dbReference>